<dbReference type="Proteomes" id="UP000292459">
    <property type="component" value="Unassembled WGS sequence"/>
</dbReference>
<keyword evidence="3" id="KW-1185">Reference proteome</keyword>
<dbReference type="EMBL" id="QVFV01000006">
    <property type="protein sequence ID" value="RZM76029.1"/>
    <property type="molecule type" value="Genomic_DNA"/>
</dbReference>
<feature type="region of interest" description="Disordered" evidence="1">
    <location>
        <begin position="118"/>
        <end position="158"/>
    </location>
</feature>
<protein>
    <submittedName>
        <fullName evidence="2">Uncharacterized protein</fullName>
    </submittedName>
</protein>
<organism evidence="2 3">
    <name type="scientific">Leptolyngbya iicbica LK</name>
    <dbReference type="NCBI Taxonomy" id="2294035"/>
    <lineage>
        <taxon>Bacteria</taxon>
        <taxon>Bacillati</taxon>
        <taxon>Cyanobacteriota</taxon>
        <taxon>Cyanophyceae</taxon>
        <taxon>Leptolyngbyales</taxon>
        <taxon>Leptolyngbyaceae</taxon>
        <taxon>Leptolyngbya group</taxon>
        <taxon>Leptolyngbya</taxon>
        <taxon>Leptolyngbya iicbica</taxon>
    </lineage>
</organism>
<evidence type="ECO:0000313" key="3">
    <source>
        <dbReference type="Proteomes" id="UP000292459"/>
    </source>
</evidence>
<reference evidence="2 3" key="1">
    <citation type="submission" date="2018-11" db="EMBL/GenBank/DDBJ databases">
        <title>Whole genome sequencing of an environmental sample.</title>
        <authorList>
            <person name="Sarangi A.N."/>
            <person name="Singh D."/>
            <person name="Tripathy S."/>
        </authorList>
    </citation>
    <scope>NUCLEOTIDE SEQUENCE [LARGE SCALE GENOMIC DNA]</scope>
    <source>
        <strain evidence="2 3">Lakshadweep</strain>
    </source>
</reference>
<sequence length="158" mass="17584">MVNSTAFSILNAARWGQIETSAYHFCKLGPHPPTPSPKTGRRGAGQVPLPALGEGFRVRVTKLGCTQSKLPHRADPQQSLYLRLKSPRKLPLEESALFPNLCSPRLSNISKPAIRWKLPPSRGQTHAICRSPRSPSNQRFRRYGSRQSPGTPDRTNDH</sequence>
<evidence type="ECO:0000313" key="2">
    <source>
        <dbReference type="EMBL" id="RZM76029.1"/>
    </source>
</evidence>
<comment type="caution">
    <text evidence="2">The sequence shown here is derived from an EMBL/GenBank/DDBJ whole genome shotgun (WGS) entry which is preliminary data.</text>
</comment>
<dbReference type="OrthoDB" id="490960at2"/>
<gene>
    <name evidence="2" type="ORF">DYY88_19230</name>
</gene>
<name>A0A4Q7E3I3_9CYAN</name>
<dbReference type="AlphaFoldDB" id="A0A4Q7E3I3"/>
<proteinExistence type="predicted"/>
<accession>A0A4Q7E3I3</accession>
<evidence type="ECO:0000256" key="1">
    <source>
        <dbReference type="SAM" id="MobiDB-lite"/>
    </source>
</evidence>